<name>A0A2S6NAV7_9HYPH</name>
<dbReference type="OrthoDB" id="8719709at2"/>
<dbReference type="RefSeq" id="WP_104507378.1">
    <property type="nucleotide sequence ID" value="NZ_JACIGC010000010.1"/>
</dbReference>
<evidence type="ECO:0000313" key="1">
    <source>
        <dbReference type="EMBL" id="PPQ31745.1"/>
    </source>
</evidence>
<reference evidence="1 2" key="1">
    <citation type="journal article" date="2018" name="Arch. Microbiol.">
        <title>New insights into the metabolic potential of the phototrophic purple bacterium Rhodopila globiformis DSM 161(T) from its draft genome sequence and evidence for a vanadium-dependent nitrogenase.</title>
        <authorList>
            <person name="Imhoff J.F."/>
            <person name="Rahn T."/>
            <person name="Kunzel S."/>
            <person name="Neulinger S.C."/>
        </authorList>
    </citation>
    <scope>NUCLEOTIDE SEQUENCE [LARGE SCALE GENOMIC DNA]</scope>
    <source>
        <strain evidence="1 2">DSM 16996</strain>
    </source>
</reference>
<dbReference type="Proteomes" id="UP000239089">
    <property type="component" value="Unassembled WGS sequence"/>
</dbReference>
<sequence>MSETVIAKLTLESLRDTLQTLGYRVETMTDPVANVTCLRSATNGCGFEIRPGNPIPGGDEFVDAALVAVLQVQGDLPLGIVNQWNVSRRFARLQLSSPFLALTQDISVVGGVTPSHLRSQIEIWDRLIQELIVYLRTELSKLVSNQAAPSIEQANGHQAANAPVAPTGAPGAEARA</sequence>
<accession>A0A2S6NAV7</accession>
<dbReference type="CDD" id="cd17511">
    <property type="entry name" value="YbjN_AmyR-like"/>
    <property type="match status" value="1"/>
</dbReference>
<proteinExistence type="predicted"/>
<dbReference type="EMBL" id="NHSJ01000051">
    <property type="protein sequence ID" value="PPQ31745.1"/>
    <property type="molecule type" value="Genomic_DNA"/>
</dbReference>
<evidence type="ECO:0000313" key="2">
    <source>
        <dbReference type="Proteomes" id="UP000239089"/>
    </source>
</evidence>
<comment type="caution">
    <text evidence="1">The sequence shown here is derived from an EMBL/GenBank/DDBJ whole genome shotgun (WGS) entry which is preliminary data.</text>
</comment>
<dbReference type="InterPro" id="IPR019660">
    <property type="entry name" value="Put_sensory_transdc_reg_YbjN"/>
</dbReference>
<evidence type="ECO:0008006" key="3">
    <source>
        <dbReference type="Google" id="ProtNLM"/>
    </source>
</evidence>
<protein>
    <recommendedName>
        <fullName evidence="3">YbjN domain-containing protein</fullName>
    </recommendedName>
</protein>
<gene>
    <name evidence="1" type="ORF">CCR94_08150</name>
</gene>
<dbReference type="Pfam" id="PF10722">
    <property type="entry name" value="YbjN"/>
    <property type="match status" value="1"/>
</dbReference>
<keyword evidence="2" id="KW-1185">Reference proteome</keyword>
<dbReference type="AlphaFoldDB" id="A0A2S6NAV7"/>
<organism evidence="1 2">
    <name type="scientific">Rhodoblastus sphagnicola</name>
    <dbReference type="NCBI Taxonomy" id="333368"/>
    <lineage>
        <taxon>Bacteria</taxon>
        <taxon>Pseudomonadati</taxon>
        <taxon>Pseudomonadota</taxon>
        <taxon>Alphaproteobacteria</taxon>
        <taxon>Hyphomicrobiales</taxon>
        <taxon>Rhodoblastaceae</taxon>
        <taxon>Rhodoblastus</taxon>
    </lineage>
</organism>